<dbReference type="Proteomes" id="UP000281553">
    <property type="component" value="Unassembled WGS sequence"/>
</dbReference>
<organism evidence="2 3">
    <name type="scientific">Dibothriocephalus latus</name>
    <name type="common">Fish tapeworm</name>
    <name type="synonym">Diphyllobothrium latum</name>
    <dbReference type="NCBI Taxonomy" id="60516"/>
    <lineage>
        <taxon>Eukaryota</taxon>
        <taxon>Metazoa</taxon>
        <taxon>Spiralia</taxon>
        <taxon>Lophotrochozoa</taxon>
        <taxon>Platyhelminthes</taxon>
        <taxon>Cestoda</taxon>
        <taxon>Eucestoda</taxon>
        <taxon>Diphyllobothriidea</taxon>
        <taxon>Diphyllobothriidae</taxon>
        <taxon>Dibothriocephalus</taxon>
    </lineage>
</organism>
<dbReference type="EMBL" id="UYRU01078099">
    <property type="protein sequence ID" value="VDN28828.1"/>
    <property type="molecule type" value="Genomic_DNA"/>
</dbReference>
<dbReference type="Pfam" id="PF14529">
    <property type="entry name" value="Exo_endo_phos_2"/>
    <property type="match status" value="1"/>
</dbReference>
<gene>
    <name evidence="2" type="ORF">DILT_LOCUS15250</name>
</gene>
<dbReference type="GO" id="GO:0003824">
    <property type="term" value="F:catalytic activity"/>
    <property type="evidence" value="ECO:0007669"/>
    <property type="project" value="InterPro"/>
</dbReference>
<dbReference type="OrthoDB" id="8064697at2759"/>
<feature type="domain" description="Endonuclease/exonuclease/phosphatase" evidence="1">
    <location>
        <begin position="22"/>
        <end position="118"/>
    </location>
</feature>
<dbReference type="AlphaFoldDB" id="A0A3P7N154"/>
<evidence type="ECO:0000259" key="1">
    <source>
        <dbReference type="Pfam" id="PF14529"/>
    </source>
</evidence>
<reference evidence="2 3" key="1">
    <citation type="submission" date="2018-11" db="EMBL/GenBank/DDBJ databases">
        <authorList>
            <consortium name="Pathogen Informatics"/>
        </authorList>
    </citation>
    <scope>NUCLEOTIDE SEQUENCE [LARGE SCALE GENOMIC DNA]</scope>
</reference>
<dbReference type="InterPro" id="IPR005135">
    <property type="entry name" value="Endo/exonuclease/phosphatase"/>
</dbReference>
<dbReference type="InterPro" id="IPR036691">
    <property type="entry name" value="Endo/exonu/phosph_ase_sf"/>
</dbReference>
<accession>A0A3P7N154</accession>
<evidence type="ECO:0000313" key="2">
    <source>
        <dbReference type="EMBL" id="VDN28828.1"/>
    </source>
</evidence>
<evidence type="ECO:0000313" key="3">
    <source>
        <dbReference type="Proteomes" id="UP000281553"/>
    </source>
</evidence>
<name>A0A3P7N154_DIBLA</name>
<dbReference type="SUPFAM" id="SSF56219">
    <property type="entry name" value="DNase I-like"/>
    <property type="match status" value="1"/>
</dbReference>
<sequence length="123" mass="12745">MLGADPTEILAISLDIGPVSLTVVNIYIPPISSCPPGFTASIAPYSPSGDSLVLGDFNAHNDLWCSYLAADSREKAMADALEQAPFAVLNKDSPTRLPPNGAPSSPDVSLASLSLIASTTWST</sequence>
<dbReference type="Gene3D" id="3.60.10.10">
    <property type="entry name" value="Endonuclease/exonuclease/phosphatase"/>
    <property type="match status" value="1"/>
</dbReference>
<proteinExistence type="predicted"/>
<protein>
    <recommendedName>
        <fullName evidence="1">Endonuclease/exonuclease/phosphatase domain-containing protein</fullName>
    </recommendedName>
</protein>
<keyword evidence="3" id="KW-1185">Reference proteome</keyword>